<accession>A0ABQ9HN06</accession>
<gene>
    <name evidence="1" type="ORF">PR048_011763</name>
</gene>
<keyword evidence="2" id="KW-1185">Reference proteome</keyword>
<evidence type="ECO:0000313" key="1">
    <source>
        <dbReference type="EMBL" id="KAJ8885565.1"/>
    </source>
</evidence>
<reference evidence="1 2" key="1">
    <citation type="submission" date="2023-02" db="EMBL/GenBank/DDBJ databases">
        <title>LHISI_Scaffold_Assembly.</title>
        <authorList>
            <person name="Stuart O.P."/>
            <person name="Cleave R."/>
            <person name="Magrath M.J.L."/>
            <person name="Mikheyev A.S."/>
        </authorList>
    </citation>
    <scope>NUCLEOTIDE SEQUENCE [LARGE SCALE GENOMIC DNA]</scope>
    <source>
        <strain evidence="1">Daus_M_001</strain>
        <tissue evidence="1">Leg muscle</tissue>
    </source>
</reference>
<evidence type="ECO:0000313" key="2">
    <source>
        <dbReference type="Proteomes" id="UP001159363"/>
    </source>
</evidence>
<dbReference type="EMBL" id="JARBHB010000004">
    <property type="protein sequence ID" value="KAJ8885565.1"/>
    <property type="molecule type" value="Genomic_DNA"/>
</dbReference>
<proteinExistence type="predicted"/>
<dbReference type="Proteomes" id="UP001159363">
    <property type="component" value="Chromosome X"/>
</dbReference>
<organism evidence="1 2">
    <name type="scientific">Dryococelus australis</name>
    <dbReference type="NCBI Taxonomy" id="614101"/>
    <lineage>
        <taxon>Eukaryota</taxon>
        <taxon>Metazoa</taxon>
        <taxon>Ecdysozoa</taxon>
        <taxon>Arthropoda</taxon>
        <taxon>Hexapoda</taxon>
        <taxon>Insecta</taxon>
        <taxon>Pterygota</taxon>
        <taxon>Neoptera</taxon>
        <taxon>Polyneoptera</taxon>
        <taxon>Phasmatodea</taxon>
        <taxon>Verophasmatodea</taxon>
        <taxon>Anareolatae</taxon>
        <taxon>Phasmatidae</taxon>
        <taxon>Eurycanthinae</taxon>
        <taxon>Dryococelus</taxon>
    </lineage>
</organism>
<sequence>MQGNLGFQKVTSVHYAIAFIRRFTRNS</sequence>
<name>A0ABQ9HN06_9NEOP</name>
<protein>
    <submittedName>
        <fullName evidence="1">Uncharacterized protein</fullName>
    </submittedName>
</protein>
<comment type="caution">
    <text evidence="1">The sequence shown here is derived from an EMBL/GenBank/DDBJ whole genome shotgun (WGS) entry which is preliminary data.</text>
</comment>